<dbReference type="InterPro" id="IPR029069">
    <property type="entry name" value="HotDog_dom_sf"/>
</dbReference>
<protein>
    <submittedName>
        <fullName evidence="3">Acyl-CoA thioesterase</fullName>
    </submittedName>
</protein>
<dbReference type="Proteomes" id="UP000824241">
    <property type="component" value="Unassembled WGS sequence"/>
</dbReference>
<evidence type="ECO:0000313" key="3">
    <source>
        <dbReference type="EMBL" id="HIR61773.1"/>
    </source>
</evidence>
<dbReference type="Pfam" id="PF13279">
    <property type="entry name" value="4HBT_2"/>
    <property type="match status" value="1"/>
</dbReference>
<dbReference type="SUPFAM" id="SSF54637">
    <property type="entry name" value="Thioesterase/thiol ester dehydrase-isomerase"/>
    <property type="match status" value="1"/>
</dbReference>
<dbReference type="AlphaFoldDB" id="A0A9D1DZE5"/>
<proteinExistence type="inferred from homology"/>
<dbReference type="PANTHER" id="PTHR31793">
    <property type="entry name" value="4-HYDROXYBENZOYL-COA THIOESTERASE FAMILY MEMBER"/>
    <property type="match status" value="1"/>
</dbReference>
<dbReference type="EMBL" id="DVHA01000304">
    <property type="protein sequence ID" value="HIR61773.1"/>
    <property type="molecule type" value="Genomic_DNA"/>
</dbReference>
<dbReference type="InterPro" id="IPR006684">
    <property type="entry name" value="YbgC/YbaW"/>
</dbReference>
<reference evidence="3" key="1">
    <citation type="submission" date="2020-10" db="EMBL/GenBank/DDBJ databases">
        <authorList>
            <person name="Gilroy R."/>
        </authorList>
    </citation>
    <scope>NUCLEOTIDE SEQUENCE</scope>
    <source>
        <strain evidence="3">CHK189-12415</strain>
    </source>
</reference>
<dbReference type="CDD" id="cd00586">
    <property type="entry name" value="4HBT"/>
    <property type="match status" value="1"/>
</dbReference>
<comment type="similarity">
    <text evidence="1">Belongs to the 4-hydroxybenzoyl-CoA thioesterase family.</text>
</comment>
<reference evidence="3" key="2">
    <citation type="journal article" date="2021" name="PeerJ">
        <title>Extensive microbial diversity within the chicken gut microbiome revealed by metagenomics and culture.</title>
        <authorList>
            <person name="Gilroy R."/>
            <person name="Ravi A."/>
            <person name="Getino M."/>
            <person name="Pursley I."/>
            <person name="Horton D.L."/>
            <person name="Alikhan N.F."/>
            <person name="Baker D."/>
            <person name="Gharbi K."/>
            <person name="Hall N."/>
            <person name="Watson M."/>
            <person name="Adriaenssens E.M."/>
            <person name="Foster-Nyarko E."/>
            <person name="Jarju S."/>
            <person name="Secka A."/>
            <person name="Antonio M."/>
            <person name="Oren A."/>
            <person name="Chaudhuri R.R."/>
            <person name="La Ragione R."/>
            <person name="Hildebrand F."/>
            <person name="Pallen M.J."/>
        </authorList>
    </citation>
    <scope>NUCLEOTIDE SEQUENCE</scope>
    <source>
        <strain evidence="3">CHK189-12415</strain>
    </source>
</reference>
<dbReference type="InterPro" id="IPR050563">
    <property type="entry name" value="4-hydroxybenzoyl-CoA_TE"/>
</dbReference>
<sequence length="151" mass="17156">MNIPTYLTFPEGSPARTPALIDVRYAETDQMGIAHHSVYAVWFEQARTELIARLGWHYRDLEQAGLLLPLAELSTRYYKPAFYEDRLLIYTHVSKLTAAQLEFSYEVVRDGELIAAGTTRHGCTGKDLRPINIKKKFPDVYAAMQALVAVH</sequence>
<dbReference type="NCBIfam" id="TIGR00051">
    <property type="entry name" value="YbgC/FadM family acyl-CoA thioesterase"/>
    <property type="match status" value="1"/>
</dbReference>
<evidence type="ECO:0000313" key="4">
    <source>
        <dbReference type="Proteomes" id="UP000824241"/>
    </source>
</evidence>
<accession>A0A9D1DZE5</accession>
<gene>
    <name evidence="3" type="ORF">IAB37_09390</name>
</gene>
<dbReference type="GO" id="GO:0047617">
    <property type="term" value="F:fatty acyl-CoA hydrolase activity"/>
    <property type="evidence" value="ECO:0007669"/>
    <property type="project" value="TreeGrafter"/>
</dbReference>
<name>A0A9D1DZE5_9FIRM</name>
<dbReference type="Gene3D" id="3.10.129.10">
    <property type="entry name" value="Hotdog Thioesterase"/>
    <property type="match status" value="1"/>
</dbReference>
<dbReference type="PANTHER" id="PTHR31793:SF27">
    <property type="entry name" value="NOVEL THIOESTERASE SUPERFAMILY DOMAIN AND SAPOSIN A-TYPE DOMAIN CONTAINING PROTEIN (0610012H03RIK)"/>
    <property type="match status" value="1"/>
</dbReference>
<organism evidence="3 4">
    <name type="scientific">Candidatus Faecivivens stercoravium</name>
    <dbReference type="NCBI Taxonomy" id="2840803"/>
    <lineage>
        <taxon>Bacteria</taxon>
        <taxon>Bacillati</taxon>
        <taxon>Bacillota</taxon>
        <taxon>Clostridia</taxon>
        <taxon>Eubacteriales</taxon>
        <taxon>Oscillospiraceae</taxon>
        <taxon>Oscillospiraceae incertae sedis</taxon>
        <taxon>Candidatus Faecivivens</taxon>
    </lineage>
</organism>
<comment type="caution">
    <text evidence="3">The sequence shown here is derived from an EMBL/GenBank/DDBJ whole genome shotgun (WGS) entry which is preliminary data.</text>
</comment>
<evidence type="ECO:0000256" key="1">
    <source>
        <dbReference type="ARBA" id="ARBA00005953"/>
    </source>
</evidence>
<evidence type="ECO:0000256" key="2">
    <source>
        <dbReference type="ARBA" id="ARBA00022801"/>
    </source>
</evidence>
<keyword evidence="2" id="KW-0378">Hydrolase</keyword>